<organism evidence="2">
    <name type="scientific">Rhipicephalus pulchellus</name>
    <name type="common">Yellow backed tick</name>
    <name type="synonym">Dermacentor pulchellus</name>
    <dbReference type="NCBI Taxonomy" id="72859"/>
    <lineage>
        <taxon>Eukaryota</taxon>
        <taxon>Metazoa</taxon>
        <taxon>Ecdysozoa</taxon>
        <taxon>Arthropoda</taxon>
        <taxon>Chelicerata</taxon>
        <taxon>Arachnida</taxon>
        <taxon>Acari</taxon>
        <taxon>Parasitiformes</taxon>
        <taxon>Ixodida</taxon>
        <taxon>Ixodoidea</taxon>
        <taxon>Ixodidae</taxon>
        <taxon>Rhipicephalinae</taxon>
        <taxon>Rhipicephalus</taxon>
        <taxon>Rhipicephalus</taxon>
    </lineage>
</organism>
<proteinExistence type="evidence at transcript level"/>
<reference evidence="2" key="1">
    <citation type="submission" date="2012-11" db="EMBL/GenBank/DDBJ databases">
        <authorList>
            <person name="Lucero-Rivera Y.E."/>
            <person name="Tovar-Ramirez D."/>
        </authorList>
    </citation>
    <scope>NUCLEOTIDE SEQUENCE</scope>
    <source>
        <tissue evidence="2">Salivary gland</tissue>
    </source>
</reference>
<reference evidence="2" key="2">
    <citation type="journal article" date="2015" name="J. Proteomics">
        <title>Sexual differences in the sialomes of the zebra tick, Rhipicephalus pulchellus.</title>
        <authorList>
            <person name="Tan A.W."/>
            <person name="Francischetti I.M."/>
            <person name="Slovak M."/>
            <person name="Kini R.M."/>
            <person name="Ribeiro J.M."/>
        </authorList>
    </citation>
    <scope>NUCLEOTIDE SEQUENCE</scope>
    <source>
        <tissue evidence="2">Salivary gland</tissue>
    </source>
</reference>
<evidence type="ECO:0000256" key="1">
    <source>
        <dbReference type="SAM" id="SignalP"/>
    </source>
</evidence>
<dbReference type="AlphaFoldDB" id="L7MKR0"/>
<dbReference type="EMBL" id="GACK01001161">
    <property type="protein sequence ID" value="JAA63873.1"/>
    <property type="molecule type" value="mRNA"/>
</dbReference>
<keyword evidence="1" id="KW-0732">Signal</keyword>
<protein>
    <submittedName>
        <fullName evidence="2">Putative secreted peptide</fullName>
    </submittedName>
</protein>
<accession>L7MKR0</accession>
<feature type="non-terminal residue" evidence="2">
    <location>
        <position position="1"/>
    </location>
</feature>
<evidence type="ECO:0000313" key="2">
    <source>
        <dbReference type="EMBL" id="JAA63873.1"/>
    </source>
</evidence>
<sequence length="114" mass="12837">SRSLFLLFSATCLIRTARLFDRFCGFSQGRINVSGLFRPSDSTGLTTPTSTSQKRTSITYEKDNKTQKKNAFIIYIAISFNEGSCKQRPQCYYANYGITATCHNQSTVMHKKGI</sequence>
<name>L7MKR0_RHIPC</name>
<feature type="signal peptide" evidence="1">
    <location>
        <begin position="1"/>
        <end position="19"/>
    </location>
</feature>
<feature type="chain" id="PRO_5003981614" evidence="1">
    <location>
        <begin position="20"/>
        <end position="114"/>
    </location>
</feature>